<dbReference type="EMBL" id="CP053452">
    <property type="protein sequence ID" value="QJW99575.1"/>
    <property type="molecule type" value="Genomic_DNA"/>
</dbReference>
<keyword evidence="5" id="KW-0663">Pyridoxal phosphate</keyword>
<comment type="similarity">
    <text evidence="2">Belongs to the class-I pyridoxal-phosphate-dependent aminotransferase family.</text>
</comment>
<dbReference type="InterPro" id="IPR004839">
    <property type="entry name" value="Aminotransferase_I/II_large"/>
</dbReference>
<comment type="cofactor">
    <cofactor evidence="1">
        <name>pyridoxal 5'-phosphate</name>
        <dbReference type="ChEBI" id="CHEBI:597326"/>
    </cofactor>
</comment>
<evidence type="ECO:0000256" key="5">
    <source>
        <dbReference type="ARBA" id="ARBA00022898"/>
    </source>
</evidence>
<dbReference type="CDD" id="cd00609">
    <property type="entry name" value="AAT_like"/>
    <property type="match status" value="1"/>
</dbReference>
<protein>
    <recommendedName>
        <fullName evidence="7">Aminotransferase class I/classII large domain-containing protein</fullName>
    </recommendedName>
</protein>
<evidence type="ECO:0000256" key="1">
    <source>
        <dbReference type="ARBA" id="ARBA00001933"/>
    </source>
</evidence>
<keyword evidence="3" id="KW-0032">Aminotransferase</keyword>
<evidence type="ECO:0000256" key="3">
    <source>
        <dbReference type="ARBA" id="ARBA00022576"/>
    </source>
</evidence>
<proteinExistence type="inferred from homology"/>
<sequence>MAIPFWLTKLLVRTRLAGFTRRARRFTDGGSAYLKYYSDRVLSAPVDELLDSAFVPHTPGPDVLDLNQPTPDAPPARGGISVGRTDALSAPGRVPATLPELRTAITERYQRDGRPLNADADVLATHGATSAYFAALDAFVNPNDRVVLFDPCSPLFALGSKSRHAKVRWVPTWTEDGRCRYIATDFERAMRGAKVLVISDPGSPAGGCLSNEDLEHIAWIAGGYGVLVYLDEAFTAFRYLSQAPGESRRLLATMPGADRVTLTAGSVSQEFGQPGVRVGWLAGPRHLVRACQLTANLNAPYVPPVCQQAAARLLSDPPAAETLSRFRAKRQYTVDRLRAMGLEPELPGGGYSAWVPVSPLGLDGRTFAERLLKEERVLVGPGVAFGPSGAGHVRVSFAADDGRLREGLTRMAAFVSRLMAAPPPPKTEEPVEDTPAEVPVSEERKPAFSRV</sequence>
<dbReference type="InterPro" id="IPR015424">
    <property type="entry name" value="PyrdxlP-dep_Trfase"/>
</dbReference>
<dbReference type="InterPro" id="IPR050596">
    <property type="entry name" value="AspAT/PAT-like"/>
</dbReference>
<dbReference type="AlphaFoldDB" id="A0A6M5Z053"/>
<dbReference type="RefSeq" id="WP_171474518.1">
    <property type="nucleotide sequence ID" value="NZ_CP053452.2"/>
</dbReference>
<feature type="compositionally biased region" description="Basic and acidic residues" evidence="6">
    <location>
        <begin position="441"/>
        <end position="451"/>
    </location>
</feature>
<accession>A0A6M5Z053</accession>
<evidence type="ECO:0000256" key="2">
    <source>
        <dbReference type="ARBA" id="ARBA00007441"/>
    </source>
</evidence>
<dbReference type="Pfam" id="PF00155">
    <property type="entry name" value="Aminotran_1_2"/>
    <property type="match status" value="1"/>
</dbReference>
<dbReference type="InterPro" id="IPR015421">
    <property type="entry name" value="PyrdxlP-dep_Trfase_major"/>
</dbReference>
<organism evidence="8 9">
    <name type="scientific">Frigoriglobus tundricola</name>
    <dbReference type="NCBI Taxonomy" id="2774151"/>
    <lineage>
        <taxon>Bacteria</taxon>
        <taxon>Pseudomonadati</taxon>
        <taxon>Planctomycetota</taxon>
        <taxon>Planctomycetia</taxon>
        <taxon>Gemmatales</taxon>
        <taxon>Gemmataceae</taxon>
        <taxon>Frigoriglobus</taxon>
    </lineage>
</organism>
<dbReference type="GO" id="GO:0008483">
    <property type="term" value="F:transaminase activity"/>
    <property type="evidence" value="ECO:0007669"/>
    <property type="project" value="UniProtKB-KW"/>
</dbReference>
<dbReference type="PANTHER" id="PTHR46383:SF1">
    <property type="entry name" value="ASPARTATE AMINOTRANSFERASE"/>
    <property type="match status" value="1"/>
</dbReference>
<dbReference type="GO" id="GO:0006520">
    <property type="term" value="P:amino acid metabolic process"/>
    <property type="evidence" value="ECO:0007669"/>
    <property type="project" value="InterPro"/>
</dbReference>
<dbReference type="SUPFAM" id="SSF53383">
    <property type="entry name" value="PLP-dependent transferases"/>
    <property type="match status" value="1"/>
</dbReference>
<evidence type="ECO:0000259" key="7">
    <source>
        <dbReference type="Pfam" id="PF00155"/>
    </source>
</evidence>
<evidence type="ECO:0000313" key="8">
    <source>
        <dbReference type="EMBL" id="QJW99575.1"/>
    </source>
</evidence>
<evidence type="ECO:0000256" key="4">
    <source>
        <dbReference type="ARBA" id="ARBA00022679"/>
    </source>
</evidence>
<dbReference type="PANTHER" id="PTHR46383">
    <property type="entry name" value="ASPARTATE AMINOTRANSFERASE"/>
    <property type="match status" value="1"/>
</dbReference>
<gene>
    <name evidence="8" type="ORF">FTUN_7187</name>
</gene>
<dbReference type="GO" id="GO:0030170">
    <property type="term" value="F:pyridoxal phosphate binding"/>
    <property type="evidence" value="ECO:0007669"/>
    <property type="project" value="InterPro"/>
</dbReference>
<evidence type="ECO:0000256" key="6">
    <source>
        <dbReference type="SAM" id="MobiDB-lite"/>
    </source>
</evidence>
<dbReference type="KEGG" id="ftj:FTUN_7187"/>
<dbReference type="Gene3D" id="3.40.640.10">
    <property type="entry name" value="Type I PLP-dependent aspartate aminotransferase-like (Major domain)"/>
    <property type="match status" value="1"/>
</dbReference>
<keyword evidence="4" id="KW-0808">Transferase</keyword>
<keyword evidence="9" id="KW-1185">Reference proteome</keyword>
<feature type="domain" description="Aminotransferase class I/classII large" evidence="7">
    <location>
        <begin position="97"/>
        <end position="409"/>
    </location>
</feature>
<reference evidence="9" key="1">
    <citation type="submission" date="2020-05" db="EMBL/GenBank/DDBJ databases">
        <title>Frigoriglobus tundricola gen. nov., sp. nov., a psychrotolerant cellulolytic planctomycete of the family Gemmataceae with two divergent copies of 16S rRNA gene.</title>
        <authorList>
            <person name="Kulichevskaya I.S."/>
            <person name="Ivanova A.A."/>
            <person name="Naumoff D.G."/>
            <person name="Beletsky A.V."/>
            <person name="Rijpstra W.I.C."/>
            <person name="Sinninghe Damste J.S."/>
            <person name="Mardanov A.V."/>
            <person name="Ravin N.V."/>
            <person name="Dedysh S.N."/>
        </authorList>
    </citation>
    <scope>NUCLEOTIDE SEQUENCE [LARGE SCALE GENOMIC DNA]</scope>
    <source>
        <strain evidence="9">PL17</strain>
    </source>
</reference>
<feature type="region of interest" description="Disordered" evidence="6">
    <location>
        <begin position="419"/>
        <end position="451"/>
    </location>
</feature>
<evidence type="ECO:0000313" key="9">
    <source>
        <dbReference type="Proteomes" id="UP000503447"/>
    </source>
</evidence>
<dbReference type="Proteomes" id="UP000503447">
    <property type="component" value="Chromosome"/>
</dbReference>
<name>A0A6M5Z053_9BACT</name>